<protein>
    <recommendedName>
        <fullName evidence="6">2-oxoadipate dioxygenase/decarboxylase</fullName>
        <ecNumber evidence="6">1.13.11.93</ecNumber>
    </recommendedName>
    <alternativeName>
        <fullName evidence="7">2-hydroxyglutarate synthase</fullName>
    </alternativeName>
</protein>
<gene>
    <name evidence="8" type="ORF">QQ008_03980</name>
</gene>
<sequence length="271" mass="31856">MENQALLNLLWKDYVRYTPSAEKIHNFLKRLGEENICNDHVAFRTFDHPKVNIDQIAKIFKLSGYEEKGEYHFEEKKLRAKHYEHRFQKDAPKIFISELKLDYFSDWLKNVIYNCIDKIPHGIIESNSLVFSGRTWGTISHNIYEKLRDESEYCAWLYVYGFCANHFTIDINKLRNIQDLNVFNDLLEENGFKLNESGGKIKGDRESYLEQSSILADMQIIEFAEASFRVPSCYYEFAKRYPDASGNLYQGFIAKSADKIFESTDLVLQMN</sequence>
<evidence type="ECO:0000256" key="4">
    <source>
        <dbReference type="ARBA" id="ARBA00023004"/>
    </source>
</evidence>
<comment type="caution">
    <text evidence="8">The sequence shown here is derived from an EMBL/GenBank/DDBJ whole genome shotgun (WGS) entry which is preliminary data.</text>
</comment>
<accession>A0ABT8KIF5</accession>
<keyword evidence="9" id="KW-1185">Reference proteome</keyword>
<evidence type="ECO:0000256" key="7">
    <source>
        <dbReference type="ARBA" id="ARBA00035045"/>
    </source>
</evidence>
<dbReference type="Proteomes" id="UP001172082">
    <property type="component" value="Unassembled WGS sequence"/>
</dbReference>
<dbReference type="CDD" id="cd16350">
    <property type="entry name" value="VOC_like"/>
    <property type="match status" value="1"/>
</dbReference>
<keyword evidence="4" id="KW-0408">Iron</keyword>
<keyword evidence="3" id="KW-0560">Oxidoreductase</keyword>
<comment type="cofactor">
    <cofactor evidence="1">
        <name>Fe(2+)</name>
        <dbReference type="ChEBI" id="CHEBI:29033"/>
    </cofactor>
</comment>
<evidence type="ECO:0000256" key="3">
    <source>
        <dbReference type="ARBA" id="ARBA00023002"/>
    </source>
</evidence>
<evidence type="ECO:0000256" key="2">
    <source>
        <dbReference type="ARBA" id="ARBA00022964"/>
    </source>
</evidence>
<name>A0ABT8KIF5_9BACT</name>
<dbReference type="EMBL" id="JAUJEA010000001">
    <property type="protein sequence ID" value="MDN5200499.1"/>
    <property type="molecule type" value="Genomic_DNA"/>
</dbReference>
<evidence type="ECO:0000256" key="1">
    <source>
        <dbReference type="ARBA" id="ARBA00001954"/>
    </source>
</evidence>
<evidence type="ECO:0000313" key="8">
    <source>
        <dbReference type="EMBL" id="MDN5200499.1"/>
    </source>
</evidence>
<dbReference type="PANTHER" id="PTHR31136:SF5">
    <property type="entry name" value="2-OXOADIPATE DIOXYGENASE_DECARBOXYLASE, CHLOROPLASTIC"/>
    <property type="match status" value="1"/>
</dbReference>
<evidence type="ECO:0000313" key="9">
    <source>
        <dbReference type="Proteomes" id="UP001172082"/>
    </source>
</evidence>
<reference evidence="8" key="1">
    <citation type="submission" date="2023-06" db="EMBL/GenBank/DDBJ databases">
        <title>Genomic of Parafulvivirga corallium.</title>
        <authorList>
            <person name="Wang G."/>
        </authorList>
    </citation>
    <scope>NUCLEOTIDE SEQUENCE</scope>
    <source>
        <strain evidence="8">BMA10</strain>
    </source>
</reference>
<dbReference type="InterPro" id="IPR009770">
    <property type="entry name" value="HGLS"/>
</dbReference>
<comment type="similarity">
    <text evidence="5">Belongs to the 2-oxoadipate dioxygenase/decarboxylase family.</text>
</comment>
<keyword evidence="2" id="KW-0223">Dioxygenase</keyword>
<dbReference type="Pfam" id="PF07063">
    <property type="entry name" value="HGLS"/>
    <property type="match status" value="2"/>
</dbReference>
<dbReference type="EC" id="1.13.11.93" evidence="6"/>
<dbReference type="PANTHER" id="PTHR31136">
    <property type="entry name" value="DUF1338 DOMAIN-CONTAINING PROTEIN"/>
    <property type="match status" value="1"/>
</dbReference>
<organism evidence="8 9">
    <name type="scientific">Splendidivirga corallicola</name>
    <dbReference type="NCBI Taxonomy" id="3051826"/>
    <lineage>
        <taxon>Bacteria</taxon>
        <taxon>Pseudomonadati</taxon>
        <taxon>Bacteroidota</taxon>
        <taxon>Cytophagia</taxon>
        <taxon>Cytophagales</taxon>
        <taxon>Splendidivirgaceae</taxon>
        <taxon>Splendidivirga</taxon>
    </lineage>
</organism>
<dbReference type="Gene3D" id="3.10.180.50">
    <property type="match status" value="1"/>
</dbReference>
<dbReference type="RefSeq" id="WP_346750522.1">
    <property type="nucleotide sequence ID" value="NZ_JAUJEA010000001.1"/>
</dbReference>
<dbReference type="SMART" id="SM01150">
    <property type="entry name" value="DUF1338"/>
    <property type="match status" value="1"/>
</dbReference>
<evidence type="ECO:0000256" key="6">
    <source>
        <dbReference type="ARBA" id="ARBA00035023"/>
    </source>
</evidence>
<evidence type="ECO:0000256" key="5">
    <source>
        <dbReference type="ARBA" id="ARBA00035013"/>
    </source>
</evidence>
<proteinExistence type="inferred from homology"/>